<dbReference type="SUPFAM" id="SSF160424">
    <property type="entry name" value="BH3703-like"/>
    <property type="match status" value="1"/>
</dbReference>
<gene>
    <name evidence="1" type="ORF">SAMN04488127_2129</name>
</gene>
<proteinExistence type="predicted"/>
<sequence length="140" mass="16610">MTAEQIEKCYEEIAHQISAMIPEEWTTAKLYAESWPGYTTIYFYYDSADNTLPILNLNIPDLFSVDPDDFLLQKRLLRRTVLALQQMFSEQDMETWTNFTLILNHDGTFKAEYGYEDLKELDPGEKREAWKVKYGIEYKR</sequence>
<organism evidence="1 2">
    <name type="scientific">Bhargavaea ginsengi</name>
    <dbReference type="NCBI Taxonomy" id="426757"/>
    <lineage>
        <taxon>Bacteria</taxon>
        <taxon>Bacillati</taxon>
        <taxon>Bacillota</taxon>
        <taxon>Bacilli</taxon>
        <taxon>Bacillales</taxon>
        <taxon>Caryophanaceae</taxon>
        <taxon>Bhargavaea</taxon>
    </lineage>
</organism>
<evidence type="ECO:0000313" key="2">
    <source>
        <dbReference type="Proteomes" id="UP000199200"/>
    </source>
</evidence>
<protein>
    <recommendedName>
        <fullName evidence="3">DUF600 family protein</fullName>
    </recommendedName>
</protein>
<dbReference type="Proteomes" id="UP000199200">
    <property type="component" value="Unassembled WGS sequence"/>
</dbReference>
<reference evidence="2" key="1">
    <citation type="submission" date="2016-10" db="EMBL/GenBank/DDBJ databases">
        <authorList>
            <person name="Varghese N."/>
            <person name="Submissions S."/>
        </authorList>
    </citation>
    <scope>NUCLEOTIDE SEQUENCE [LARGE SCALE GENOMIC DNA]</scope>
    <source>
        <strain evidence="2">CGMCC 1.6763</strain>
    </source>
</reference>
<dbReference type="OrthoDB" id="1633905at2"/>
<accession>A0A1H6ZJB5</accession>
<evidence type="ECO:0008006" key="3">
    <source>
        <dbReference type="Google" id="ProtNLM"/>
    </source>
</evidence>
<dbReference type="EMBL" id="FNZF01000003">
    <property type="protein sequence ID" value="SEJ53481.1"/>
    <property type="molecule type" value="Genomic_DNA"/>
</dbReference>
<evidence type="ECO:0000313" key="1">
    <source>
        <dbReference type="EMBL" id="SEJ53481.1"/>
    </source>
</evidence>
<keyword evidence="2" id="KW-1185">Reference proteome</keyword>
<dbReference type="InterPro" id="IPR006728">
    <property type="entry name" value="YezG-like"/>
</dbReference>
<dbReference type="InterPro" id="IPR036170">
    <property type="entry name" value="YezG-like_sf"/>
</dbReference>
<dbReference type="AlphaFoldDB" id="A0A1H6ZJB5"/>
<name>A0A1H6ZJB5_9BACL</name>
<dbReference type="Pfam" id="PF04634">
    <property type="entry name" value="YezG-like"/>
    <property type="match status" value="1"/>
</dbReference>
<dbReference type="STRING" id="426757.SAMN04488127_2129"/>
<dbReference type="Gene3D" id="3.30.500.20">
    <property type="entry name" value="BH3703-like domains"/>
    <property type="match status" value="1"/>
</dbReference>
<dbReference type="RefSeq" id="WP_092053540.1">
    <property type="nucleotide sequence ID" value="NZ_FNZF01000003.1"/>
</dbReference>